<dbReference type="InterPro" id="IPR000835">
    <property type="entry name" value="HTH_MarR-typ"/>
</dbReference>
<evidence type="ECO:0000256" key="5">
    <source>
        <dbReference type="ARBA" id="ARBA00023002"/>
    </source>
</evidence>
<dbReference type="InterPro" id="IPR004136">
    <property type="entry name" value="NMO"/>
</dbReference>
<protein>
    <recommendedName>
        <fullName evidence="2">Probable nitronate monooxygenase</fullName>
    </recommendedName>
</protein>
<dbReference type="SUPFAM" id="SSF51412">
    <property type="entry name" value="Inosine monophosphate dehydrogenase (IMPDH)"/>
    <property type="match status" value="1"/>
</dbReference>
<dbReference type="EMBL" id="JACRTA010000002">
    <property type="protein sequence ID" value="MBC8568206.1"/>
    <property type="molecule type" value="Genomic_DNA"/>
</dbReference>
<name>A0A926E9S0_9FIRM</name>
<dbReference type="Pfam" id="PF03060">
    <property type="entry name" value="NMO"/>
    <property type="match status" value="1"/>
</dbReference>
<dbReference type="AlphaFoldDB" id="A0A926E9S0"/>
<organism evidence="7 8">
    <name type="scientific">Lentihominibacter hominis</name>
    <dbReference type="NCBI Taxonomy" id="2763645"/>
    <lineage>
        <taxon>Bacteria</taxon>
        <taxon>Bacillati</taxon>
        <taxon>Bacillota</taxon>
        <taxon>Clostridia</taxon>
        <taxon>Peptostreptococcales</taxon>
        <taxon>Anaerovoracaceae</taxon>
        <taxon>Lentihominibacter</taxon>
    </lineage>
</organism>
<keyword evidence="7" id="KW-0503">Monooxygenase</keyword>
<sequence>MDREIKKLNDIFVNLFNTVLRLEEEAIQNASYGDISITEVHTLEAVGTGRPKTMTHIANILGIKVSTLTTAINRLVKKGYAQRLRDENDRRIVKVSLTERGMDAVKEHEDFHESMIREAIAQIPEESIRQFVSSVDNINNFLVMRSSMAYKKDTSFELAPMELAGNHLPVPIVQAGMSIGVAGSSLVSAVAIEGGLGLIGTSEIGYGTNDYEENPLKANLSAIEKTVSEARNMVKKAKGKGLVGASIMWNNPNAGEYVKAAIRGGAQVIVTSAGVPKNLPEYCSDRKIALMPTISSKRAASAITKAWTQKYNRTPDGFIFQGPLAAGLLGFKEEELEKATGDRYKIIAEIKAELAKLENCPLIVGGGIFHKSDAEKVYRYGADGILMGTRFVTTEECDASDEYKKLYLNCTENDVTIIRSPMKTSVRVMKNSFSDMLASTGKDQYDIIGAVKRGVCGDYDSGLIFCSAGVDGIRKIDTVKDVFREFIT</sequence>
<dbReference type="SUPFAM" id="SSF46785">
    <property type="entry name" value="Winged helix' DNA-binding domain"/>
    <property type="match status" value="1"/>
</dbReference>
<keyword evidence="8" id="KW-1185">Reference proteome</keyword>
<dbReference type="GO" id="GO:0018580">
    <property type="term" value="F:nitronate monooxygenase activity"/>
    <property type="evidence" value="ECO:0007669"/>
    <property type="project" value="InterPro"/>
</dbReference>
<dbReference type="PANTHER" id="PTHR32332:SF18">
    <property type="entry name" value="2-NITROPROPANE DIOXYGENASE"/>
    <property type="match status" value="1"/>
</dbReference>
<dbReference type="InterPro" id="IPR036390">
    <property type="entry name" value="WH_DNA-bd_sf"/>
</dbReference>
<dbReference type="Pfam" id="PF01047">
    <property type="entry name" value="MarR"/>
    <property type="match status" value="1"/>
</dbReference>
<accession>A0A926E9S0</accession>
<keyword evidence="5" id="KW-0560">Oxidoreductase</keyword>
<evidence type="ECO:0000256" key="4">
    <source>
        <dbReference type="ARBA" id="ARBA00022643"/>
    </source>
</evidence>
<dbReference type="Gene3D" id="3.20.20.70">
    <property type="entry name" value="Aldolase class I"/>
    <property type="match status" value="1"/>
</dbReference>
<dbReference type="InterPro" id="IPR013785">
    <property type="entry name" value="Aldolase_TIM"/>
</dbReference>
<comment type="function">
    <text evidence="1">Nitronate monooxygenase that uses molecular oxygen to catalyze the oxidative denitrification of alkyl nitronates. Acts on propionate 3-nitronate (P3N), the presumed physiological substrate. Probably functions in the detoxification of P3N, a metabolic poison produced by plants and fungi as a defense mechanism.</text>
</comment>
<dbReference type="CDD" id="cd04730">
    <property type="entry name" value="NPD_like"/>
    <property type="match status" value="1"/>
</dbReference>
<keyword evidence="3" id="KW-0285">Flavoprotein</keyword>
<evidence type="ECO:0000256" key="3">
    <source>
        <dbReference type="ARBA" id="ARBA00022630"/>
    </source>
</evidence>
<feature type="domain" description="HTH marR-type" evidence="6">
    <location>
        <begin position="1"/>
        <end position="140"/>
    </location>
</feature>
<dbReference type="Gene3D" id="1.10.10.10">
    <property type="entry name" value="Winged helix-like DNA-binding domain superfamily/Winged helix DNA-binding domain"/>
    <property type="match status" value="1"/>
</dbReference>
<evidence type="ECO:0000256" key="1">
    <source>
        <dbReference type="ARBA" id="ARBA00003535"/>
    </source>
</evidence>
<evidence type="ECO:0000313" key="8">
    <source>
        <dbReference type="Proteomes" id="UP000610862"/>
    </source>
</evidence>
<dbReference type="PROSITE" id="PS50995">
    <property type="entry name" value="HTH_MARR_2"/>
    <property type="match status" value="1"/>
</dbReference>
<reference evidence="7" key="1">
    <citation type="submission" date="2020-08" db="EMBL/GenBank/DDBJ databases">
        <title>Genome public.</title>
        <authorList>
            <person name="Liu C."/>
            <person name="Sun Q."/>
        </authorList>
    </citation>
    <scope>NUCLEOTIDE SEQUENCE</scope>
    <source>
        <strain evidence="7">NSJ-24</strain>
    </source>
</reference>
<proteinExistence type="predicted"/>
<evidence type="ECO:0000256" key="2">
    <source>
        <dbReference type="ARBA" id="ARBA00013457"/>
    </source>
</evidence>
<dbReference type="PANTHER" id="PTHR32332">
    <property type="entry name" value="2-NITROPROPANE DIOXYGENASE"/>
    <property type="match status" value="1"/>
</dbReference>
<dbReference type="InterPro" id="IPR036388">
    <property type="entry name" value="WH-like_DNA-bd_sf"/>
</dbReference>
<keyword evidence="4" id="KW-0288">FMN</keyword>
<evidence type="ECO:0000259" key="6">
    <source>
        <dbReference type="PROSITE" id="PS50995"/>
    </source>
</evidence>
<dbReference type="RefSeq" id="WP_187525164.1">
    <property type="nucleotide sequence ID" value="NZ_JACRTA010000002.1"/>
</dbReference>
<dbReference type="PRINTS" id="PR00598">
    <property type="entry name" value="HTHMARR"/>
</dbReference>
<dbReference type="GO" id="GO:0003700">
    <property type="term" value="F:DNA-binding transcription factor activity"/>
    <property type="evidence" value="ECO:0007669"/>
    <property type="project" value="InterPro"/>
</dbReference>
<evidence type="ECO:0000313" key="7">
    <source>
        <dbReference type="EMBL" id="MBC8568206.1"/>
    </source>
</evidence>
<gene>
    <name evidence="7" type="ORF">H8692_05425</name>
</gene>
<dbReference type="SMART" id="SM00347">
    <property type="entry name" value="HTH_MARR"/>
    <property type="match status" value="1"/>
</dbReference>
<dbReference type="Proteomes" id="UP000610862">
    <property type="component" value="Unassembled WGS sequence"/>
</dbReference>
<comment type="caution">
    <text evidence="7">The sequence shown here is derived from an EMBL/GenBank/DDBJ whole genome shotgun (WGS) entry which is preliminary data.</text>
</comment>